<accession>B9RIQ1</accession>
<reference evidence="2" key="1">
    <citation type="journal article" date="2010" name="Nat. Biotechnol.">
        <title>Draft genome sequence of the oilseed species Ricinus communis.</title>
        <authorList>
            <person name="Chan A.P."/>
            <person name="Crabtree J."/>
            <person name="Zhao Q."/>
            <person name="Lorenzi H."/>
            <person name="Orvis J."/>
            <person name="Puiu D."/>
            <person name="Melake-Berhan A."/>
            <person name="Jones K.M."/>
            <person name="Redman J."/>
            <person name="Chen G."/>
            <person name="Cahoon E.B."/>
            <person name="Gedil M."/>
            <person name="Stanke M."/>
            <person name="Haas B.J."/>
            <person name="Wortman J.R."/>
            <person name="Fraser-Liggett C.M."/>
            <person name="Ravel J."/>
            <person name="Rabinowicz P.D."/>
        </authorList>
    </citation>
    <scope>NUCLEOTIDE SEQUENCE [LARGE SCALE GENOMIC DNA]</scope>
    <source>
        <strain evidence="2">cv. Hale</strain>
    </source>
</reference>
<dbReference type="AlphaFoldDB" id="B9RIQ1"/>
<protein>
    <submittedName>
        <fullName evidence="1">Uncharacterized protein</fullName>
    </submittedName>
</protein>
<organism evidence="1 2">
    <name type="scientific">Ricinus communis</name>
    <name type="common">Castor bean</name>
    <dbReference type="NCBI Taxonomy" id="3988"/>
    <lineage>
        <taxon>Eukaryota</taxon>
        <taxon>Viridiplantae</taxon>
        <taxon>Streptophyta</taxon>
        <taxon>Embryophyta</taxon>
        <taxon>Tracheophyta</taxon>
        <taxon>Spermatophyta</taxon>
        <taxon>Magnoliopsida</taxon>
        <taxon>eudicotyledons</taxon>
        <taxon>Gunneridae</taxon>
        <taxon>Pentapetalae</taxon>
        <taxon>rosids</taxon>
        <taxon>fabids</taxon>
        <taxon>Malpighiales</taxon>
        <taxon>Euphorbiaceae</taxon>
        <taxon>Acalyphoideae</taxon>
        <taxon>Acalypheae</taxon>
        <taxon>Ricinus</taxon>
    </lineage>
</organism>
<proteinExistence type="predicted"/>
<evidence type="ECO:0000313" key="1">
    <source>
        <dbReference type="EMBL" id="EEF49023.1"/>
    </source>
</evidence>
<dbReference type="InParanoid" id="B9RIQ1"/>
<dbReference type="Proteomes" id="UP000008311">
    <property type="component" value="Unassembled WGS sequence"/>
</dbReference>
<dbReference type="EMBL" id="EQ973781">
    <property type="protein sequence ID" value="EEF49023.1"/>
    <property type="molecule type" value="Genomic_DNA"/>
</dbReference>
<evidence type="ECO:0000313" key="2">
    <source>
        <dbReference type="Proteomes" id="UP000008311"/>
    </source>
</evidence>
<sequence length="51" mass="5154">MNLNLVPILPSTPDAVSSIQLSIVAPGPDGDGPLCGCSFSSYLASGMPLYS</sequence>
<keyword evidence="2" id="KW-1185">Reference proteome</keyword>
<gene>
    <name evidence="1" type="ORF">RCOM_1581490</name>
</gene>
<name>B9RIQ1_RICCO</name>